<dbReference type="Gene3D" id="1.10.238.200">
    <property type="entry name" value="Cullin, PONY binding domain"/>
    <property type="match status" value="1"/>
</dbReference>
<dbReference type="PANTHER" id="PTHR12281:SF31">
    <property type="entry name" value="DCN1-LIKE PROTEIN 3"/>
    <property type="match status" value="1"/>
</dbReference>
<dbReference type="InterPro" id="IPR042460">
    <property type="entry name" value="DCN1-like_PONY"/>
</dbReference>
<feature type="compositionally biased region" description="Acidic residues" evidence="2">
    <location>
        <begin position="188"/>
        <end position="202"/>
    </location>
</feature>
<dbReference type="GO" id="GO:0032182">
    <property type="term" value="F:ubiquitin-like protein binding"/>
    <property type="evidence" value="ECO:0007669"/>
    <property type="project" value="TreeGrafter"/>
</dbReference>
<dbReference type="InterPro" id="IPR014764">
    <property type="entry name" value="DCN-prot"/>
</dbReference>
<dbReference type="Pfam" id="PF14555">
    <property type="entry name" value="UBA_4"/>
    <property type="match status" value="1"/>
</dbReference>
<dbReference type="EMBL" id="KV428122">
    <property type="protein sequence ID" value="KZT35943.1"/>
    <property type="molecule type" value="Genomic_DNA"/>
</dbReference>
<dbReference type="AlphaFoldDB" id="A0A166B2M2"/>
<feature type="region of interest" description="Disordered" evidence="2">
    <location>
        <begin position="181"/>
        <end position="207"/>
    </location>
</feature>
<dbReference type="Proteomes" id="UP000076798">
    <property type="component" value="Unassembled WGS sequence"/>
</dbReference>
<dbReference type="InterPro" id="IPR005176">
    <property type="entry name" value="PONY_dom"/>
</dbReference>
<evidence type="ECO:0000313" key="4">
    <source>
        <dbReference type="EMBL" id="KZT35943.1"/>
    </source>
</evidence>
<protein>
    <recommendedName>
        <fullName evidence="1">Defective in cullin neddylation protein</fullName>
    </recommendedName>
</protein>
<dbReference type="Gene3D" id="1.10.238.10">
    <property type="entry name" value="EF-hand"/>
    <property type="match status" value="1"/>
</dbReference>
<evidence type="ECO:0000313" key="5">
    <source>
        <dbReference type="Proteomes" id="UP000076798"/>
    </source>
</evidence>
<evidence type="ECO:0000256" key="1">
    <source>
        <dbReference type="RuleBase" id="RU410713"/>
    </source>
</evidence>
<dbReference type="GO" id="GO:0031624">
    <property type="term" value="F:ubiquitin conjugating enzyme binding"/>
    <property type="evidence" value="ECO:0007669"/>
    <property type="project" value="TreeGrafter"/>
</dbReference>
<reference evidence="4 5" key="1">
    <citation type="journal article" date="2016" name="Mol. Biol. Evol.">
        <title>Comparative Genomics of Early-Diverging Mushroom-Forming Fungi Provides Insights into the Origins of Lignocellulose Decay Capabilities.</title>
        <authorList>
            <person name="Nagy L.G."/>
            <person name="Riley R."/>
            <person name="Tritt A."/>
            <person name="Adam C."/>
            <person name="Daum C."/>
            <person name="Floudas D."/>
            <person name="Sun H."/>
            <person name="Yadav J.S."/>
            <person name="Pangilinan J."/>
            <person name="Larsson K.H."/>
            <person name="Matsuura K."/>
            <person name="Barry K."/>
            <person name="Labutti K."/>
            <person name="Kuo R."/>
            <person name="Ohm R.A."/>
            <person name="Bhattacharya S.S."/>
            <person name="Shirouzu T."/>
            <person name="Yoshinaga Y."/>
            <person name="Martin F.M."/>
            <person name="Grigoriev I.V."/>
            <person name="Hibbett D.S."/>
        </authorList>
    </citation>
    <scope>NUCLEOTIDE SEQUENCE [LARGE SCALE GENOMIC DNA]</scope>
    <source>
        <strain evidence="4 5">HHB10207 ss-3</strain>
    </source>
</reference>
<evidence type="ECO:0000259" key="3">
    <source>
        <dbReference type="PROSITE" id="PS51229"/>
    </source>
</evidence>
<dbReference type="GO" id="GO:0045116">
    <property type="term" value="P:protein neddylation"/>
    <property type="evidence" value="ECO:0007669"/>
    <property type="project" value="TreeGrafter"/>
</dbReference>
<dbReference type="OrthoDB" id="27198at2759"/>
<name>A0A166B2M2_9AGAM</name>
<sequence length="277" mass="30614">NDERISQFCAVTGASPSLAVKFIQKYKRVDLAIDAFYSNSNTQQITNNLNAVFDRYKEKGGDSIGIDGTVALCNDLGVNPEDVVLLAIAYELKSPGVGEWPRKGWQEGWKNLGCDGTIEGMKTILPKQRQKLGKDSAYFNKVYSYTFDFAKSEGQRSLGIETACAFWALLLPHGLEGGALGHVTPANDDSEDDDDQDMENPDGSDSGWSPAYVDWWFEFLNEKGGKGISKDTWAMLPEFIRSIDSKFETHDLEAAWPSTIDDFVEWAKARLASGTAP</sequence>
<dbReference type="GO" id="GO:0097602">
    <property type="term" value="F:cullin family protein binding"/>
    <property type="evidence" value="ECO:0007669"/>
    <property type="project" value="TreeGrafter"/>
</dbReference>
<dbReference type="Pfam" id="PF03556">
    <property type="entry name" value="Cullin_binding"/>
    <property type="match status" value="1"/>
</dbReference>
<evidence type="ECO:0000256" key="2">
    <source>
        <dbReference type="SAM" id="MobiDB-lite"/>
    </source>
</evidence>
<dbReference type="GO" id="GO:0000151">
    <property type="term" value="C:ubiquitin ligase complex"/>
    <property type="evidence" value="ECO:0007669"/>
    <property type="project" value="TreeGrafter"/>
</dbReference>
<feature type="non-terminal residue" evidence="4">
    <location>
        <position position="1"/>
    </location>
</feature>
<accession>A0A166B2M2</accession>
<comment type="function">
    <text evidence="1">Neddylation of cullins play an essential role in the regulation of SCF-type complexes activity.</text>
</comment>
<dbReference type="PROSITE" id="PS51229">
    <property type="entry name" value="DCUN1"/>
    <property type="match status" value="1"/>
</dbReference>
<gene>
    <name evidence="4" type="ORF">SISSUDRAFT_1076835</name>
</gene>
<organism evidence="4 5">
    <name type="scientific">Sistotremastrum suecicum HHB10207 ss-3</name>
    <dbReference type="NCBI Taxonomy" id="1314776"/>
    <lineage>
        <taxon>Eukaryota</taxon>
        <taxon>Fungi</taxon>
        <taxon>Dikarya</taxon>
        <taxon>Basidiomycota</taxon>
        <taxon>Agaricomycotina</taxon>
        <taxon>Agaricomycetes</taxon>
        <taxon>Sistotremastrales</taxon>
        <taxon>Sistotremastraceae</taxon>
        <taxon>Sistotremastrum</taxon>
    </lineage>
</organism>
<keyword evidence="5" id="KW-1185">Reference proteome</keyword>
<proteinExistence type="predicted"/>
<dbReference type="PANTHER" id="PTHR12281">
    <property type="entry name" value="RP42 RELATED"/>
    <property type="match status" value="1"/>
</dbReference>
<dbReference type="STRING" id="1314776.A0A166B2M2"/>
<feature type="domain" description="DCUN1" evidence="3">
    <location>
        <begin position="44"/>
        <end position="268"/>
    </location>
</feature>